<gene>
    <name evidence="1" type="ORF">BB559_005105</name>
</gene>
<dbReference type="AlphaFoldDB" id="A0A2T9YAU2"/>
<sequence length="602" mass="69267">MRFIKRIRPRNGFFQSNTHFISPSTPKNLYSQEAVSYKSTSSKPNYPPTQNPTISSILTQAISKKRVGRNNLLNTINKSRSKNQSFIQDKSSYPNPLQFNPIDVPTNSNHVPNLHVSHKSTLLTEKDIIIIKLINKNINSVITEQSIFLKNFFSQNPAIEANFAGFIETYIDQTTNIDSSNFNTSTFIKPFDPEGLITKYQKKVQDLVYSIFNDRVSLRNAANTLNFVLHSLEPVKGNHVYTVVHALIKLYGREEFFERLGEHGFHLLFDVFYRRARAKSYARMYSKNEILEWLCKSAYKKNYKLYHAEALVLFLHFCKTGNAEMAASYFNRIKRPLFVDKFVLDAAWRRKEMDSHNFELRKLHYQVMNFRLFSGATSTYISNLARNGNVELALSTLEKFRKRWISAKPTFEKYFGNGISNVAENDQNIGEFPVNQKFDTKYDLKQIALCTHTLNSLILMCVSKHLPKLAIQLYIDITNSLQTEPDIVTFRNMVCGSVCSPSGSETLNPTSLLDSKYFISRLAGKNKSTKNIIPEEFILDGGSELLANDREFIFGLVVLKNEMDFVGILPTQQFILSVVKYVEISEKQHILQFVYKIFNFGE</sequence>
<evidence type="ECO:0000313" key="1">
    <source>
        <dbReference type="EMBL" id="PVU89435.1"/>
    </source>
</evidence>
<dbReference type="OrthoDB" id="5598614at2759"/>
<evidence type="ECO:0000313" key="2">
    <source>
        <dbReference type="Proteomes" id="UP000245699"/>
    </source>
</evidence>
<keyword evidence="2" id="KW-1185">Reference proteome</keyword>
<comment type="caution">
    <text evidence="1">The sequence shown here is derived from an EMBL/GenBank/DDBJ whole genome shotgun (WGS) entry which is preliminary data.</text>
</comment>
<reference evidence="1 2" key="1">
    <citation type="journal article" date="2018" name="MBio">
        <title>Comparative Genomics Reveals the Core Gene Toolbox for the Fungus-Insect Symbiosis.</title>
        <authorList>
            <person name="Wang Y."/>
            <person name="Stata M."/>
            <person name="Wang W."/>
            <person name="Stajich J.E."/>
            <person name="White M.M."/>
            <person name="Moncalvo J.M."/>
        </authorList>
    </citation>
    <scope>NUCLEOTIDE SEQUENCE [LARGE SCALE GENOMIC DNA]</scope>
    <source>
        <strain evidence="1 2">AUS-77-4</strain>
    </source>
</reference>
<proteinExistence type="predicted"/>
<protein>
    <submittedName>
        <fullName evidence="1">Uncharacterized protein</fullName>
    </submittedName>
</protein>
<accession>A0A2T9YAU2</accession>
<organism evidence="1 2">
    <name type="scientific">Furculomyces boomerangus</name>
    <dbReference type="NCBI Taxonomy" id="61424"/>
    <lineage>
        <taxon>Eukaryota</taxon>
        <taxon>Fungi</taxon>
        <taxon>Fungi incertae sedis</taxon>
        <taxon>Zoopagomycota</taxon>
        <taxon>Kickxellomycotina</taxon>
        <taxon>Harpellomycetes</taxon>
        <taxon>Harpellales</taxon>
        <taxon>Harpellaceae</taxon>
        <taxon>Furculomyces</taxon>
    </lineage>
</organism>
<dbReference type="InterPro" id="IPR011990">
    <property type="entry name" value="TPR-like_helical_dom_sf"/>
</dbReference>
<dbReference type="Gene3D" id="1.25.40.10">
    <property type="entry name" value="Tetratricopeptide repeat domain"/>
    <property type="match status" value="1"/>
</dbReference>
<name>A0A2T9YAU2_9FUNG</name>
<dbReference type="EMBL" id="MBFT01000544">
    <property type="protein sequence ID" value="PVU89435.1"/>
    <property type="molecule type" value="Genomic_DNA"/>
</dbReference>
<dbReference type="Proteomes" id="UP000245699">
    <property type="component" value="Unassembled WGS sequence"/>
</dbReference>